<name>A0A0R3CMC1_9BRAD</name>
<sequence length="69" mass="7868">MPHLADGDQIVRPFLWETLDTAMTQRNVFTADYGSRVVVTVQTTFDDERMLEPSIETPSKKPLSADRQN</sequence>
<protein>
    <submittedName>
        <fullName evidence="2">Uncharacterized protein</fullName>
    </submittedName>
</protein>
<evidence type="ECO:0000313" key="2">
    <source>
        <dbReference type="EMBL" id="KRP98857.1"/>
    </source>
</evidence>
<accession>A0A0R3CMC1</accession>
<evidence type="ECO:0000313" key="3">
    <source>
        <dbReference type="Proteomes" id="UP000051380"/>
    </source>
</evidence>
<dbReference type="EMBL" id="LJYF01000016">
    <property type="protein sequence ID" value="KRP98857.1"/>
    <property type="molecule type" value="Genomic_DNA"/>
</dbReference>
<reference evidence="2 3" key="1">
    <citation type="submission" date="2015-09" db="EMBL/GenBank/DDBJ databases">
        <title>Draft Genome Sequence of the Strain BR 3267 (Bradyrhizobium yuanmingense) recommended as inoculant for cowpea in Brazil.</title>
        <authorList>
            <person name="Simoes-Araujo J.L."/>
            <person name="Zilli J.E."/>
        </authorList>
    </citation>
    <scope>NUCLEOTIDE SEQUENCE [LARGE SCALE GENOMIC DNA]</scope>
    <source>
        <strain evidence="2 3">BR3267</strain>
    </source>
</reference>
<organism evidence="2 3">
    <name type="scientific">Bradyrhizobium yuanmingense</name>
    <dbReference type="NCBI Taxonomy" id="108015"/>
    <lineage>
        <taxon>Bacteria</taxon>
        <taxon>Pseudomonadati</taxon>
        <taxon>Pseudomonadota</taxon>
        <taxon>Alphaproteobacteria</taxon>
        <taxon>Hyphomicrobiales</taxon>
        <taxon>Nitrobacteraceae</taxon>
        <taxon>Bradyrhizobium</taxon>
    </lineage>
</organism>
<proteinExistence type="predicted"/>
<comment type="caution">
    <text evidence="2">The sequence shown here is derived from an EMBL/GenBank/DDBJ whole genome shotgun (WGS) entry which is preliminary data.</text>
</comment>
<dbReference type="Proteomes" id="UP000051380">
    <property type="component" value="Unassembled WGS sequence"/>
</dbReference>
<dbReference type="AlphaFoldDB" id="A0A0R3CMC1"/>
<evidence type="ECO:0000256" key="1">
    <source>
        <dbReference type="SAM" id="MobiDB-lite"/>
    </source>
</evidence>
<gene>
    <name evidence="2" type="ORF">AOQ72_16190</name>
</gene>
<feature type="region of interest" description="Disordered" evidence="1">
    <location>
        <begin position="49"/>
        <end position="69"/>
    </location>
</feature>